<feature type="compositionally biased region" description="Low complexity" evidence="5">
    <location>
        <begin position="26"/>
        <end position="66"/>
    </location>
</feature>
<proteinExistence type="predicted"/>
<dbReference type="Pfam" id="PF09685">
    <property type="entry name" value="MamF_MmsF"/>
    <property type="match status" value="1"/>
</dbReference>
<dbReference type="InterPro" id="IPR019109">
    <property type="entry name" value="MamF_MmsF"/>
</dbReference>
<feature type="region of interest" description="Disordered" evidence="5">
    <location>
        <begin position="26"/>
        <end position="77"/>
    </location>
</feature>
<evidence type="ECO:0000256" key="4">
    <source>
        <dbReference type="ARBA" id="ARBA00023136"/>
    </source>
</evidence>
<evidence type="ECO:0000313" key="9">
    <source>
        <dbReference type="Proteomes" id="UP000651475"/>
    </source>
</evidence>
<accession>A0ABR7DIR7</accession>
<dbReference type="EMBL" id="JACOOJ010000001">
    <property type="protein sequence ID" value="MBC5631334.1"/>
    <property type="molecule type" value="Genomic_DNA"/>
</dbReference>
<evidence type="ECO:0000256" key="2">
    <source>
        <dbReference type="ARBA" id="ARBA00022692"/>
    </source>
</evidence>
<keyword evidence="4 6" id="KW-0472">Membrane</keyword>
<protein>
    <submittedName>
        <fullName evidence="8">Zinc-ribbon domain-containing protein</fullName>
    </submittedName>
</protein>
<feature type="domain" description="Zinc-ribbon" evidence="7">
    <location>
        <begin position="3"/>
        <end position="25"/>
    </location>
</feature>
<dbReference type="InterPro" id="IPR026870">
    <property type="entry name" value="Zinc_ribbon_dom"/>
</dbReference>
<dbReference type="RefSeq" id="WP_186928072.1">
    <property type="nucleotide sequence ID" value="NZ_JACOOJ010000001.1"/>
</dbReference>
<evidence type="ECO:0000259" key="7">
    <source>
        <dbReference type="Pfam" id="PF13240"/>
    </source>
</evidence>
<evidence type="ECO:0000256" key="1">
    <source>
        <dbReference type="ARBA" id="ARBA00004141"/>
    </source>
</evidence>
<evidence type="ECO:0000256" key="6">
    <source>
        <dbReference type="SAM" id="Phobius"/>
    </source>
</evidence>
<keyword evidence="3 6" id="KW-1133">Transmembrane helix</keyword>
<comment type="caution">
    <text evidence="8">The sequence shown here is derived from an EMBL/GenBank/DDBJ whole genome shotgun (WGS) entry which is preliminary data.</text>
</comment>
<evidence type="ECO:0000313" key="8">
    <source>
        <dbReference type="EMBL" id="MBC5631334.1"/>
    </source>
</evidence>
<dbReference type="Proteomes" id="UP000651475">
    <property type="component" value="Unassembled WGS sequence"/>
</dbReference>
<evidence type="ECO:0000256" key="3">
    <source>
        <dbReference type="ARBA" id="ARBA00022989"/>
    </source>
</evidence>
<dbReference type="Pfam" id="PF13240">
    <property type="entry name" value="Zn_Ribbon_1"/>
    <property type="match status" value="1"/>
</dbReference>
<keyword evidence="9" id="KW-1185">Reference proteome</keyword>
<sequence>MAFCGTCGQQVNDGVKFCPSCGAPIGAAPAPEAQPRQNIGQPVQQPAQQPVQAPFQQPAQPYQPQPSGATGNGADNKFAQFNNTADSTAGFDPQDIEQHKGMSVLAYFGPLVLIPMLAARDSAFARYHSNQGLLLCIASIIYGIAYSILSAVILAISWRLYFVVSLIGLVGFVFAVLAVIGIINAVNGRAKELPIIGKYRILK</sequence>
<gene>
    <name evidence="8" type="ORF">H8S65_00895</name>
</gene>
<name>A0ABR7DIR7_9BACT</name>
<feature type="transmembrane region" description="Helical" evidence="6">
    <location>
        <begin position="162"/>
        <end position="186"/>
    </location>
</feature>
<reference evidence="8 9" key="1">
    <citation type="submission" date="2020-08" db="EMBL/GenBank/DDBJ databases">
        <title>Genome public.</title>
        <authorList>
            <person name="Liu C."/>
            <person name="Sun Q."/>
        </authorList>
    </citation>
    <scope>NUCLEOTIDE SEQUENCE [LARGE SCALE GENOMIC DNA]</scope>
    <source>
        <strain evidence="8 9">NSJ-79</strain>
    </source>
</reference>
<organism evidence="8 9">
    <name type="scientific">Parabacteroides hominis</name>
    <dbReference type="NCBI Taxonomy" id="2763057"/>
    <lineage>
        <taxon>Bacteria</taxon>
        <taxon>Pseudomonadati</taxon>
        <taxon>Bacteroidota</taxon>
        <taxon>Bacteroidia</taxon>
        <taxon>Bacteroidales</taxon>
        <taxon>Tannerellaceae</taxon>
        <taxon>Parabacteroides</taxon>
    </lineage>
</organism>
<feature type="transmembrane region" description="Helical" evidence="6">
    <location>
        <begin position="132"/>
        <end position="156"/>
    </location>
</feature>
<keyword evidence="2 6" id="KW-0812">Transmembrane</keyword>
<comment type="subcellular location">
    <subcellularLocation>
        <location evidence="1">Membrane</location>
        <topology evidence="1">Multi-pass membrane protein</topology>
    </subcellularLocation>
</comment>
<evidence type="ECO:0000256" key="5">
    <source>
        <dbReference type="SAM" id="MobiDB-lite"/>
    </source>
</evidence>